<dbReference type="Proteomes" id="UP000765509">
    <property type="component" value="Unassembled WGS sequence"/>
</dbReference>
<dbReference type="AlphaFoldDB" id="A0A9Q3PFL9"/>
<gene>
    <name evidence="2" type="ORF">O181_099923</name>
</gene>
<comment type="caution">
    <text evidence="2">The sequence shown here is derived from an EMBL/GenBank/DDBJ whole genome shotgun (WGS) entry which is preliminary data.</text>
</comment>
<evidence type="ECO:0000313" key="2">
    <source>
        <dbReference type="EMBL" id="MBW0560208.1"/>
    </source>
</evidence>
<keyword evidence="3" id="KW-1185">Reference proteome</keyword>
<sequence>MEEVVPSRRGCVKSRRSILFSGFLGGSPSIYQGPRRRFGEAEDEEGESEETEVAALLAGAPEGSEAPNIAVSNQPLFSQAEKSFLKVMDQMTQLMVQITQEVPPGKIKGPHQ</sequence>
<feature type="region of interest" description="Disordered" evidence="1">
    <location>
        <begin position="27"/>
        <end position="52"/>
    </location>
</feature>
<dbReference type="EMBL" id="AVOT02069264">
    <property type="protein sequence ID" value="MBW0560208.1"/>
    <property type="molecule type" value="Genomic_DNA"/>
</dbReference>
<evidence type="ECO:0000313" key="3">
    <source>
        <dbReference type="Proteomes" id="UP000765509"/>
    </source>
</evidence>
<organism evidence="2 3">
    <name type="scientific">Austropuccinia psidii MF-1</name>
    <dbReference type="NCBI Taxonomy" id="1389203"/>
    <lineage>
        <taxon>Eukaryota</taxon>
        <taxon>Fungi</taxon>
        <taxon>Dikarya</taxon>
        <taxon>Basidiomycota</taxon>
        <taxon>Pucciniomycotina</taxon>
        <taxon>Pucciniomycetes</taxon>
        <taxon>Pucciniales</taxon>
        <taxon>Sphaerophragmiaceae</taxon>
        <taxon>Austropuccinia</taxon>
    </lineage>
</organism>
<proteinExistence type="predicted"/>
<feature type="compositionally biased region" description="Acidic residues" evidence="1">
    <location>
        <begin position="41"/>
        <end position="52"/>
    </location>
</feature>
<accession>A0A9Q3PFL9</accession>
<evidence type="ECO:0000256" key="1">
    <source>
        <dbReference type="SAM" id="MobiDB-lite"/>
    </source>
</evidence>
<reference evidence="2" key="1">
    <citation type="submission" date="2021-03" db="EMBL/GenBank/DDBJ databases">
        <title>Draft genome sequence of rust myrtle Austropuccinia psidii MF-1, a brazilian biotype.</title>
        <authorList>
            <person name="Quecine M.C."/>
            <person name="Pachon D.M.R."/>
            <person name="Bonatelli M.L."/>
            <person name="Correr F.H."/>
            <person name="Franceschini L.M."/>
            <person name="Leite T.F."/>
            <person name="Margarido G.R.A."/>
            <person name="Almeida C.A."/>
            <person name="Ferrarezi J.A."/>
            <person name="Labate C.A."/>
        </authorList>
    </citation>
    <scope>NUCLEOTIDE SEQUENCE</scope>
    <source>
        <strain evidence="2">MF-1</strain>
    </source>
</reference>
<protein>
    <submittedName>
        <fullName evidence="2">Uncharacterized protein</fullName>
    </submittedName>
</protein>
<name>A0A9Q3PFL9_9BASI</name>